<dbReference type="AlphaFoldDB" id="A0A316C1T0"/>
<evidence type="ECO:0000256" key="1">
    <source>
        <dbReference type="ARBA" id="ARBA00002254"/>
    </source>
</evidence>
<keyword evidence="7 10" id="KW-0283">Flagellar rotation</keyword>
<keyword evidence="11" id="KW-0969">Cilium</keyword>
<name>A0A316C1T0_PSESE</name>
<keyword evidence="4" id="KW-1003">Cell membrane</keyword>
<gene>
    <name evidence="11" type="ORF">C7441_10877</name>
</gene>
<comment type="caution">
    <text evidence="11">The sequence shown here is derived from an EMBL/GenBank/DDBJ whole genome shotgun (WGS) entry which is preliminary data.</text>
</comment>
<accession>A0A316C1T0</accession>
<dbReference type="STRING" id="1192868.GCA_000304395_03712"/>
<dbReference type="OrthoDB" id="7908910at2"/>
<dbReference type="InterPro" id="IPR005503">
    <property type="entry name" value="FliL"/>
</dbReference>
<keyword evidence="11" id="KW-0282">Flagellum</keyword>
<evidence type="ECO:0000313" key="11">
    <source>
        <dbReference type="EMBL" id="PWJ83685.1"/>
    </source>
</evidence>
<evidence type="ECO:0000313" key="12">
    <source>
        <dbReference type="Proteomes" id="UP000245396"/>
    </source>
</evidence>
<comment type="function">
    <text evidence="1 10">Controls the rotational direction of flagella during chemotaxis.</text>
</comment>
<feature type="transmembrane region" description="Helical" evidence="10">
    <location>
        <begin position="16"/>
        <end position="38"/>
    </location>
</feature>
<dbReference type="GO" id="GO:0006935">
    <property type="term" value="P:chemotaxis"/>
    <property type="evidence" value="ECO:0007669"/>
    <property type="project" value="UniProtKB-KW"/>
</dbReference>
<evidence type="ECO:0000256" key="3">
    <source>
        <dbReference type="ARBA" id="ARBA00008281"/>
    </source>
</evidence>
<sequence length="162" mass="17285">MSIVEQTTSEAKGPSLIVQSAVLLAMTAAAIGLGWAAGQYLYRNDAARIEAPAAATAEAESDAHGPGTRGIEITLAPITTNLAVPGTTWVRMEASIILDEPAAPSLADDIHQDFVAYLRTLRVYQVEGATGFRNLKADLEERAKIRSGGHVRQVLIQTLLFE</sequence>
<dbReference type="GO" id="GO:0009425">
    <property type="term" value="C:bacterial-type flagellum basal body"/>
    <property type="evidence" value="ECO:0007669"/>
    <property type="project" value="InterPro"/>
</dbReference>
<evidence type="ECO:0000256" key="2">
    <source>
        <dbReference type="ARBA" id="ARBA00004162"/>
    </source>
</evidence>
<keyword evidence="9 10" id="KW-0472">Membrane</keyword>
<reference evidence="11 12" key="1">
    <citation type="submission" date="2018-05" db="EMBL/GenBank/DDBJ databases">
        <title>Genomic Encyclopedia of Type Strains, Phase IV (KMG-IV): sequencing the most valuable type-strain genomes for metagenomic binning, comparative biology and taxonomic classification.</title>
        <authorList>
            <person name="Goeker M."/>
        </authorList>
    </citation>
    <scope>NUCLEOTIDE SEQUENCE [LARGE SCALE GENOMIC DNA]</scope>
    <source>
        <strain evidence="11 12">DSM 6986</strain>
    </source>
</reference>
<comment type="similarity">
    <text evidence="3 10">Belongs to the FliL family.</text>
</comment>
<evidence type="ECO:0000256" key="6">
    <source>
        <dbReference type="ARBA" id="ARBA00022692"/>
    </source>
</evidence>
<dbReference type="EMBL" id="QGGG01000008">
    <property type="protein sequence ID" value="PWJ83685.1"/>
    <property type="molecule type" value="Genomic_DNA"/>
</dbReference>
<comment type="subcellular location">
    <subcellularLocation>
        <location evidence="10">Cell inner membrane</location>
    </subcellularLocation>
    <subcellularLocation>
        <location evidence="2">Cell membrane</location>
        <topology evidence="2">Single-pass membrane protein</topology>
    </subcellularLocation>
</comment>
<dbReference type="Proteomes" id="UP000245396">
    <property type="component" value="Unassembled WGS sequence"/>
</dbReference>
<organism evidence="11 12">
    <name type="scientific">Pseudaminobacter salicylatoxidans</name>
    <dbReference type="NCBI Taxonomy" id="93369"/>
    <lineage>
        <taxon>Bacteria</taxon>
        <taxon>Pseudomonadati</taxon>
        <taxon>Pseudomonadota</taxon>
        <taxon>Alphaproteobacteria</taxon>
        <taxon>Hyphomicrobiales</taxon>
        <taxon>Phyllobacteriaceae</taxon>
        <taxon>Pseudaminobacter</taxon>
    </lineage>
</organism>
<keyword evidence="12" id="KW-1185">Reference proteome</keyword>
<evidence type="ECO:0000256" key="4">
    <source>
        <dbReference type="ARBA" id="ARBA00022475"/>
    </source>
</evidence>
<dbReference type="Pfam" id="PF03748">
    <property type="entry name" value="FliL"/>
    <property type="match status" value="1"/>
</dbReference>
<evidence type="ECO:0000256" key="9">
    <source>
        <dbReference type="ARBA" id="ARBA00023136"/>
    </source>
</evidence>
<evidence type="ECO:0000256" key="5">
    <source>
        <dbReference type="ARBA" id="ARBA00022500"/>
    </source>
</evidence>
<protein>
    <recommendedName>
        <fullName evidence="10">Flagellar protein FliL</fullName>
    </recommendedName>
</protein>
<evidence type="ECO:0000256" key="8">
    <source>
        <dbReference type="ARBA" id="ARBA00022989"/>
    </source>
</evidence>
<keyword evidence="11" id="KW-0966">Cell projection</keyword>
<dbReference type="GO" id="GO:0071973">
    <property type="term" value="P:bacterial-type flagellum-dependent cell motility"/>
    <property type="evidence" value="ECO:0007669"/>
    <property type="project" value="InterPro"/>
</dbReference>
<evidence type="ECO:0000256" key="7">
    <source>
        <dbReference type="ARBA" id="ARBA00022779"/>
    </source>
</evidence>
<keyword evidence="10" id="KW-0997">Cell inner membrane</keyword>
<dbReference type="RefSeq" id="WP_109613151.1">
    <property type="nucleotide sequence ID" value="NZ_QGGG01000008.1"/>
</dbReference>
<keyword evidence="5 10" id="KW-0145">Chemotaxis</keyword>
<dbReference type="GO" id="GO:0005886">
    <property type="term" value="C:plasma membrane"/>
    <property type="evidence" value="ECO:0007669"/>
    <property type="project" value="UniProtKB-SubCell"/>
</dbReference>
<evidence type="ECO:0000256" key="10">
    <source>
        <dbReference type="RuleBase" id="RU364125"/>
    </source>
</evidence>
<proteinExistence type="inferred from homology"/>
<keyword evidence="8 10" id="KW-1133">Transmembrane helix</keyword>
<keyword evidence="6 10" id="KW-0812">Transmembrane</keyword>